<organism evidence="2 3">
    <name type="scientific">Puccinia graminis f. sp. tritici</name>
    <dbReference type="NCBI Taxonomy" id="56615"/>
    <lineage>
        <taxon>Eukaryota</taxon>
        <taxon>Fungi</taxon>
        <taxon>Dikarya</taxon>
        <taxon>Basidiomycota</taxon>
        <taxon>Pucciniomycotina</taxon>
        <taxon>Pucciniomycetes</taxon>
        <taxon>Pucciniales</taxon>
        <taxon>Pucciniaceae</taxon>
        <taxon>Puccinia</taxon>
    </lineage>
</organism>
<name>A0A5B0Q4F5_PUCGR</name>
<feature type="region of interest" description="Disordered" evidence="1">
    <location>
        <begin position="1"/>
        <end position="23"/>
    </location>
</feature>
<reference evidence="2 3" key="1">
    <citation type="submission" date="2019-05" db="EMBL/GenBank/DDBJ databases">
        <title>Emergence of the Ug99 lineage of the wheat stem rust pathogen through somatic hybridization.</title>
        <authorList>
            <person name="Li F."/>
            <person name="Upadhyaya N.M."/>
            <person name="Sperschneider J."/>
            <person name="Matny O."/>
            <person name="Nguyen-Phuc H."/>
            <person name="Mago R."/>
            <person name="Raley C."/>
            <person name="Miller M.E."/>
            <person name="Silverstein K.A.T."/>
            <person name="Henningsen E."/>
            <person name="Hirsch C.D."/>
            <person name="Visser B."/>
            <person name="Pretorius Z.A."/>
            <person name="Steffenson B.J."/>
            <person name="Schwessinger B."/>
            <person name="Dodds P.N."/>
            <person name="Figueroa M."/>
        </authorList>
    </citation>
    <scope>NUCLEOTIDE SEQUENCE [LARGE SCALE GENOMIC DNA]</scope>
    <source>
        <strain evidence="2 3">Ug99</strain>
    </source>
</reference>
<sequence>MSSPGLESPGRMGKGPPNLPRQVKDLMGSVITPGTLITFRAHRIRVKGIAPHLPCYLIARTAIPIASTPSTRITFRAYFLRPALEPLQERFARG</sequence>
<comment type="caution">
    <text evidence="2">The sequence shown here is derived from an EMBL/GenBank/DDBJ whole genome shotgun (WGS) entry which is preliminary data.</text>
</comment>
<evidence type="ECO:0000313" key="2">
    <source>
        <dbReference type="EMBL" id="KAA1107957.1"/>
    </source>
</evidence>
<evidence type="ECO:0000256" key="1">
    <source>
        <dbReference type="SAM" id="MobiDB-lite"/>
    </source>
</evidence>
<dbReference type="AlphaFoldDB" id="A0A5B0Q4F5"/>
<accession>A0A5B0Q4F5</accession>
<protein>
    <submittedName>
        <fullName evidence="2">Uncharacterized protein</fullName>
    </submittedName>
</protein>
<dbReference type="EMBL" id="VDEP01000306">
    <property type="protein sequence ID" value="KAA1107957.1"/>
    <property type="molecule type" value="Genomic_DNA"/>
</dbReference>
<dbReference type="Proteomes" id="UP000325313">
    <property type="component" value="Unassembled WGS sequence"/>
</dbReference>
<evidence type="ECO:0000313" key="3">
    <source>
        <dbReference type="Proteomes" id="UP000325313"/>
    </source>
</evidence>
<gene>
    <name evidence="2" type="ORF">PGTUg99_016331</name>
</gene>
<proteinExistence type="predicted"/>